<protein>
    <submittedName>
        <fullName evidence="11">Uncharacterized protein</fullName>
    </submittedName>
</protein>
<dbReference type="PANTHER" id="PTHR18861">
    <property type="entry name" value="ELKS/RAB6-INTERACTING/CAST PROTEIN"/>
    <property type="match status" value="1"/>
</dbReference>
<reference evidence="11 12" key="1">
    <citation type="submission" date="2023-03" db="EMBL/GenBank/DDBJ databases">
        <title>High-quality genome of Scylla paramamosain provides insights in environmental adaptation.</title>
        <authorList>
            <person name="Zhang L."/>
        </authorList>
    </citation>
    <scope>NUCLEOTIDE SEQUENCE [LARGE SCALE GENOMIC DNA]</scope>
    <source>
        <strain evidence="11">LZ_2023a</strain>
        <tissue evidence="11">Muscle</tissue>
    </source>
</reference>
<comment type="caution">
    <text evidence="11">The sequence shown here is derived from an EMBL/GenBank/DDBJ whole genome shotgun (WGS) entry which is preliminary data.</text>
</comment>
<evidence type="ECO:0000256" key="10">
    <source>
        <dbReference type="SAM" id="MobiDB-lite"/>
    </source>
</evidence>
<evidence type="ECO:0000313" key="12">
    <source>
        <dbReference type="Proteomes" id="UP001487740"/>
    </source>
</evidence>
<dbReference type="GO" id="GO:0030424">
    <property type="term" value="C:axon"/>
    <property type="evidence" value="ECO:0007669"/>
    <property type="project" value="UniProtKB-SubCell"/>
</dbReference>
<feature type="compositionally biased region" description="Basic and acidic residues" evidence="10">
    <location>
        <begin position="110"/>
        <end position="133"/>
    </location>
</feature>
<keyword evidence="4" id="KW-0770">Synapse</keyword>
<organism evidence="11 12">
    <name type="scientific">Scylla paramamosain</name>
    <name type="common">Mud crab</name>
    <dbReference type="NCBI Taxonomy" id="85552"/>
    <lineage>
        <taxon>Eukaryota</taxon>
        <taxon>Metazoa</taxon>
        <taxon>Ecdysozoa</taxon>
        <taxon>Arthropoda</taxon>
        <taxon>Crustacea</taxon>
        <taxon>Multicrustacea</taxon>
        <taxon>Malacostraca</taxon>
        <taxon>Eumalacostraca</taxon>
        <taxon>Eucarida</taxon>
        <taxon>Decapoda</taxon>
        <taxon>Pleocyemata</taxon>
        <taxon>Brachyura</taxon>
        <taxon>Eubrachyura</taxon>
        <taxon>Portunoidea</taxon>
        <taxon>Portunidae</taxon>
        <taxon>Portuninae</taxon>
        <taxon>Scylla</taxon>
    </lineage>
</organism>
<keyword evidence="2" id="KW-0963">Cytoplasm</keyword>
<dbReference type="GO" id="GO:0007274">
    <property type="term" value="P:neuromuscular synaptic transmission"/>
    <property type="evidence" value="ECO:0007669"/>
    <property type="project" value="TreeGrafter"/>
</dbReference>
<feature type="region of interest" description="Disordered" evidence="10">
    <location>
        <begin position="982"/>
        <end position="1012"/>
    </location>
</feature>
<evidence type="ECO:0000256" key="4">
    <source>
        <dbReference type="ARBA" id="ARBA00023018"/>
    </source>
</evidence>
<dbReference type="AlphaFoldDB" id="A0AAW0V6L9"/>
<keyword evidence="7" id="KW-0966">Cell projection</keyword>
<comment type="subcellular location">
    <subcellularLocation>
        <location evidence="1">Cytoplasm</location>
        <location evidence="1">Cytoskeleton</location>
    </subcellularLocation>
    <subcellularLocation>
        <location evidence="8">Presynapse</location>
    </subcellularLocation>
</comment>
<dbReference type="GO" id="GO:0098882">
    <property type="term" value="F:structural constituent of presynaptic active zone"/>
    <property type="evidence" value="ECO:0007669"/>
    <property type="project" value="TreeGrafter"/>
</dbReference>
<sequence length="1012" mass="115384">MSRDVYGGGGGGGGVPSSRSPRPQRRDLNSDPYYLDQGGHHRAHSPQPSAAARRSRSATRAVSPTLALDHGGAYMDPHATMEADRRSGSAPGTHHRSRSQNRSNVGRNYHSLDREVHDREFMPIRDPRDRSMERGGAMDLHGVQGGHMTRRDRSLDRGPMLEDDLYRDHHSMGRSRASPNPDLSGRHGQTAMGSMTRDSYFSEVQMHNTDLQKELGNLKKELELTNQKLGSSMHSIKTFWSPELKKERALRKEESAKYSLINDQLKLLNSENQRQAMLVWQLEEELRHLRARGPSMEKQAMLVRQLEDELRHQKARGLSVEVQSQLENLSTENDHLTREVAILRETIKELELRIETQKQTLAARDESIKKLLEMLQQKGIGKEEERAMMQQMQAVFQKQLEESRLEIQKRDQEILALSAKMKTLEEQHSDYQRHITVLKESLCAKEEHYNMLQADVEEMRQRLEEKNKTIEKKTQQALQTTQERNKLNSELTELRDHMDIKDRKINVLQRKLDLHEANQKLQNGARPGNDSQAIKRQLEEQMKMVEQKVHTLEQRNKQLDEKEKTLVDLDARLNKKREQLNNMEQQLAKAQTADGATPSEATKQLSEMRRALGDKEKEIEALQKAREHAESEVKNAQSETERLLQLMQMAQEEQFAKDKTIKELQDALRGGGGGAGMKKPGAGSTPSTPAKMDGIPAGLSTASAGQMAAQAAEKATAASEAAKATLEQAKNVAQASDGSSGIENHEIDLLEMEGRQREYRLHVEQIEVDIKLKDSLINNLSDENKRQRERMEELEEEVHALEEELKKNEKIEELEQLVVVVKQKNERIEELEEALRQSVRIATDMEMEQHEDEKRKKEINEKLAKLEARLASAQNAHNLRCTSCQTVRQRLTQVETCYNQVASERQHHLQELFDMKHEALTAALSEKDAHLALLEVGGVRSSRAAQEVESLKKEKSKLVDAVKRLGEERVRLTQEYAVSNLKLDVELPDTPPPHQDPQDDTDEDSTNSRTHL</sequence>
<evidence type="ECO:0000256" key="9">
    <source>
        <dbReference type="SAM" id="Coils"/>
    </source>
</evidence>
<keyword evidence="3" id="KW-0597">Phosphoprotein</keyword>
<dbReference type="EMBL" id="JARAKH010000001">
    <property type="protein sequence ID" value="KAK8407048.1"/>
    <property type="molecule type" value="Genomic_DNA"/>
</dbReference>
<evidence type="ECO:0000256" key="1">
    <source>
        <dbReference type="ARBA" id="ARBA00004245"/>
    </source>
</evidence>
<feature type="compositionally biased region" description="Gly residues" evidence="10">
    <location>
        <begin position="1"/>
        <end position="15"/>
    </location>
</feature>
<evidence type="ECO:0000256" key="8">
    <source>
        <dbReference type="ARBA" id="ARBA00034106"/>
    </source>
</evidence>
<feature type="coiled-coil region" evidence="9">
    <location>
        <begin position="407"/>
        <end position="653"/>
    </location>
</feature>
<keyword evidence="12" id="KW-1185">Reference proteome</keyword>
<gene>
    <name evidence="11" type="ORF">O3P69_001991</name>
</gene>
<keyword evidence="5 9" id="KW-0175">Coiled coil</keyword>
<dbReference type="PANTHER" id="PTHR18861:SF0">
    <property type="entry name" value="BRUCHPILOT, ISOFORM J"/>
    <property type="match status" value="1"/>
</dbReference>
<evidence type="ECO:0000256" key="7">
    <source>
        <dbReference type="ARBA" id="ARBA00023273"/>
    </source>
</evidence>
<feature type="coiled-coil region" evidence="9">
    <location>
        <begin position="777"/>
        <end position="876"/>
    </location>
</feature>
<evidence type="ECO:0000313" key="11">
    <source>
        <dbReference type="EMBL" id="KAK8407048.1"/>
    </source>
</evidence>
<evidence type="ECO:0000256" key="2">
    <source>
        <dbReference type="ARBA" id="ARBA00022490"/>
    </source>
</evidence>
<keyword evidence="6" id="KW-0206">Cytoskeleton</keyword>
<feature type="region of interest" description="Disordered" evidence="10">
    <location>
        <begin position="668"/>
        <end position="699"/>
    </location>
</feature>
<dbReference type="GO" id="GO:0048167">
    <property type="term" value="P:regulation of synaptic plasticity"/>
    <property type="evidence" value="ECO:0007669"/>
    <property type="project" value="TreeGrafter"/>
</dbReference>
<evidence type="ECO:0000256" key="5">
    <source>
        <dbReference type="ARBA" id="ARBA00023054"/>
    </source>
</evidence>
<evidence type="ECO:0000256" key="3">
    <source>
        <dbReference type="ARBA" id="ARBA00022553"/>
    </source>
</evidence>
<accession>A0AAW0V6L9</accession>
<evidence type="ECO:0000256" key="6">
    <source>
        <dbReference type="ARBA" id="ARBA00023212"/>
    </source>
</evidence>
<dbReference type="GO" id="GO:0048788">
    <property type="term" value="C:cytoskeleton of presynaptic active zone"/>
    <property type="evidence" value="ECO:0007669"/>
    <property type="project" value="TreeGrafter"/>
</dbReference>
<feature type="compositionally biased region" description="Low complexity" evidence="10">
    <location>
        <begin position="45"/>
        <end position="64"/>
    </location>
</feature>
<feature type="coiled-coil region" evidence="9">
    <location>
        <begin position="296"/>
        <end position="360"/>
    </location>
</feature>
<dbReference type="Pfam" id="PF10174">
    <property type="entry name" value="Cast"/>
    <property type="match status" value="3"/>
</dbReference>
<feature type="region of interest" description="Disordered" evidence="10">
    <location>
        <begin position="1"/>
        <end position="190"/>
    </location>
</feature>
<dbReference type="InterPro" id="IPR019323">
    <property type="entry name" value="ELKS/CAST"/>
</dbReference>
<name>A0AAW0V6L9_SCYPA</name>
<proteinExistence type="predicted"/>
<feature type="compositionally biased region" description="Basic and acidic residues" evidence="10">
    <location>
        <begin position="149"/>
        <end position="171"/>
    </location>
</feature>
<dbReference type="Proteomes" id="UP001487740">
    <property type="component" value="Unassembled WGS sequence"/>
</dbReference>